<dbReference type="PROSITE" id="PS50053">
    <property type="entry name" value="UBIQUITIN_2"/>
    <property type="match status" value="1"/>
</dbReference>
<dbReference type="SMART" id="SM00213">
    <property type="entry name" value="UBQ"/>
    <property type="match status" value="1"/>
</dbReference>
<evidence type="ECO:0000259" key="1">
    <source>
        <dbReference type="PROSITE" id="PS50053"/>
    </source>
</evidence>
<dbReference type="Proteomes" id="UP000663860">
    <property type="component" value="Unassembled WGS sequence"/>
</dbReference>
<dbReference type="SUPFAM" id="SSF54236">
    <property type="entry name" value="Ubiquitin-like"/>
    <property type="match status" value="1"/>
</dbReference>
<dbReference type="AlphaFoldDB" id="A0A814QGL3"/>
<gene>
    <name evidence="2" type="ORF">IZO911_LOCUS24043</name>
    <name evidence="3" type="ORF">KXQ929_LOCUS18716</name>
</gene>
<dbReference type="Pfam" id="PF00240">
    <property type="entry name" value="ubiquitin"/>
    <property type="match status" value="1"/>
</dbReference>
<evidence type="ECO:0000313" key="3">
    <source>
        <dbReference type="EMBL" id="CAF3828718.1"/>
    </source>
</evidence>
<accession>A0A814QGL3</accession>
<dbReference type="EMBL" id="CAJNOE010000285">
    <property type="protein sequence ID" value="CAF1119210.1"/>
    <property type="molecule type" value="Genomic_DNA"/>
</dbReference>
<dbReference type="EMBL" id="CAJOBB010001234">
    <property type="protein sequence ID" value="CAF3828718.1"/>
    <property type="molecule type" value="Genomic_DNA"/>
</dbReference>
<reference evidence="2" key="1">
    <citation type="submission" date="2021-02" db="EMBL/GenBank/DDBJ databases">
        <authorList>
            <person name="Nowell W R."/>
        </authorList>
    </citation>
    <scope>NUCLEOTIDE SEQUENCE</scope>
</reference>
<evidence type="ECO:0000313" key="4">
    <source>
        <dbReference type="Proteomes" id="UP000663860"/>
    </source>
</evidence>
<dbReference type="Gene3D" id="3.10.20.90">
    <property type="entry name" value="Phosphatidylinositol 3-kinase Catalytic Subunit, Chain A, domain 1"/>
    <property type="match status" value="1"/>
</dbReference>
<dbReference type="InterPro" id="IPR000626">
    <property type="entry name" value="Ubiquitin-like_dom"/>
</dbReference>
<organism evidence="2 4">
    <name type="scientific">Adineta steineri</name>
    <dbReference type="NCBI Taxonomy" id="433720"/>
    <lineage>
        <taxon>Eukaryota</taxon>
        <taxon>Metazoa</taxon>
        <taxon>Spiralia</taxon>
        <taxon>Gnathifera</taxon>
        <taxon>Rotifera</taxon>
        <taxon>Eurotatoria</taxon>
        <taxon>Bdelloidea</taxon>
        <taxon>Adinetida</taxon>
        <taxon>Adinetidae</taxon>
        <taxon>Adineta</taxon>
    </lineage>
</organism>
<dbReference type="InterPro" id="IPR050158">
    <property type="entry name" value="Ubiquitin_ubiquitin-like"/>
</dbReference>
<comment type="caution">
    <text evidence="2">The sequence shown here is derived from an EMBL/GenBank/DDBJ whole genome shotgun (WGS) entry which is preliminary data.</text>
</comment>
<protein>
    <recommendedName>
        <fullName evidence="1">Ubiquitin-like domain-containing protein</fullName>
    </recommendedName>
</protein>
<name>A0A814QGL3_9BILA</name>
<dbReference type="InterPro" id="IPR029071">
    <property type="entry name" value="Ubiquitin-like_domsf"/>
</dbReference>
<dbReference type="InterPro" id="IPR019956">
    <property type="entry name" value="Ubiquitin_dom"/>
</dbReference>
<sequence>MASSTRSCATHKCKIASCAMCHCCQTDLCLDHLKEHKDRLNEKLVPLTNQINTVLDRLTHFTPTSLPNFIMLEQWRDAAHQTIDRFCQNIRGELFEYTKTKSQEKLHATRNTLDQLIRMQGATRENIDMLTKDVELIEQNFNNLQEITINLRPLVIDKNSIIQSNPFDRLPQHPGEIRLSAASLEQQNELEALQNGIAYQIFVQLPTGNQILLTVKPSDTIIEIKHKIHDKVGISIDGQRLTHMGKTLIDNYNIATYGIQTLSVINLAGPQGRTIE</sequence>
<dbReference type="Proteomes" id="UP000663868">
    <property type="component" value="Unassembled WGS sequence"/>
</dbReference>
<feature type="domain" description="Ubiquitin-like" evidence="1">
    <location>
        <begin position="199"/>
        <end position="267"/>
    </location>
</feature>
<proteinExistence type="predicted"/>
<evidence type="ECO:0000313" key="2">
    <source>
        <dbReference type="EMBL" id="CAF1119210.1"/>
    </source>
</evidence>
<dbReference type="PRINTS" id="PR00348">
    <property type="entry name" value="UBIQUITIN"/>
</dbReference>
<dbReference type="PANTHER" id="PTHR10666">
    <property type="entry name" value="UBIQUITIN"/>
    <property type="match status" value="1"/>
</dbReference>